<dbReference type="EMBL" id="JBBYHR010000002">
    <property type="protein sequence ID" value="MEL1243574.1"/>
    <property type="molecule type" value="Genomic_DNA"/>
</dbReference>
<evidence type="ECO:0008006" key="3">
    <source>
        <dbReference type="Google" id="ProtNLM"/>
    </source>
</evidence>
<dbReference type="Proteomes" id="UP001464555">
    <property type="component" value="Unassembled WGS sequence"/>
</dbReference>
<accession>A0ABU9HTS4</accession>
<sequence length="249" mass="27706">MENRLLYLLLLFTATIFAQNRQLLKGNVTIGDAAGGGIFVINNKTGEETKTDSQGSFSIMAKIGDALAVYSDKTEVREFAVTANTFKETPYRVSVNYKAYELEEVAIDKYKNINSEALGIVPKGQKQYTVAERRLKTAGDFKPIMLLGIIAGGMPIDPIINAINGRTKMLKGALATERKEMLMEKINNICNEETIINEFHIPVEYVNGFIFYIVEDRDFAAALKANNNDQAKFLMAGLAKKYLKLIDAK</sequence>
<dbReference type="RefSeq" id="WP_341695890.1">
    <property type="nucleotide sequence ID" value="NZ_JBBYHR010000002.1"/>
</dbReference>
<proteinExistence type="predicted"/>
<evidence type="ECO:0000313" key="1">
    <source>
        <dbReference type="EMBL" id="MEL1243574.1"/>
    </source>
</evidence>
<protein>
    <recommendedName>
        <fullName evidence="3">CarboxypepD_reg-like domain-containing protein</fullName>
    </recommendedName>
</protein>
<keyword evidence="2" id="KW-1185">Reference proteome</keyword>
<organism evidence="1 2">
    <name type="scientific">Flavobacterium arundinis</name>
    <dbReference type="NCBI Taxonomy" id="3139143"/>
    <lineage>
        <taxon>Bacteria</taxon>
        <taxon>Pseudomonadati</taxon>
        <taxon>Bacteroidota</taxon>
        <taxon>Flavobacteriia</taxon>
        <taxon>Flavobacteriales</taxon>
        <taxon>Flavobacteriaceae</taxon>
        <taxon>Flavobacterium</taxon>
    </lineage>
</organism>
<name>A0ABU9HTS4_9FLAO</name>
<comment type="caution">
    <text evidence="1">The sequence shown here is derived from an EMBL/GenBank/DDBJ whole genome shotgun (WGS) entry which is preliminary data.</text>
</comment>
<gene>
    <name evidence="1" type="ORF">AAEO56_04810</name>
</gene>
<evidence type="ECO:0000313" key="2">
    <source>
        <dbReference type="Proteomes" id="UP001464555"/>
    </source>
</evidence>
<reference evidence="1 2" key="1">
    <citation type="submission" date="2024-04" db="EMBL/GenBank/DDBJ databases">
        <title>Flavobacterium sp. DGU11 16S ribosomal RNA gene Genome sequencing and assembly.</title>
        <authorList>
            <person name="Park S."/>
        </authorList>
    </citation>
    <scope>NUCLEOTIDE SEQUENCE [LARGE SCALE GENOMIC DNA]</scope>
    <source>
        <strain evidence="1 2">DGU11</strain>
    </source>
</reference>